<dbReference type="Proteomes" id="UP000007797">
    <property type="component" value="Unassembled WGS sequence"/>
</dbReference>
<dbReference type="EMBL" id="GL883007">
    <property type="protein sequence ID" value="EGG24154.1"/>
    <property type="molecule type" value="Genomic_DNA"/>
</dbReference>
<protein>
    <submittedName>
        <fullName evidence="1">Uncharacterized protein</fullName>
    </submittedName>
</protein>
<reference evidence="2" key="1">
    <citation type="journal article" date="2011" name="Genome Res.">
        <title>Phylogeny-wide analysis of social amoeba genomes highlights ancient origins for complex intercellular communication.</title>
        <authorList>
            <person name="Heidel A.J."/>
            <person name="Lawal H.M."/>
            <person name="Felder M."/>
            <person name="Schilde C."/>
            <person name="Helps N.R."/>
            <person name="Tunggal B."/>
            <person name="Rivero F."/>
            <person name="John U."/>
            <person name="Schleicher M."/>
            <person name="Eichinger L."/>
            <person name="Platzer M."/>
            <person name="Noegel A.A."/>
            <person name="Schaap P."/>
            <person name="Gloeckner G."/>
        </authorList>
    </citation>
    <scope>NUCLEOTIDE SEQUENCE [LARGE SCALE GENOMIC DNA]</scope>
    <source>
        <strain evidence="2">SH3</strain>
    </source>
</reference>
<dbReference type="RefSeq" id="XP_004362005.1">
    <property type="nucleotide sequence ID" value="XM_004361948.1"/>
</dbReference>
<gene>
    <name evidence="1" type="ORF">DFA_06300</name>
</gene>
<dbReference type="KEGG" id="dfa:DFA_06300"/>
<dbReference type="AlphaFoldDB" id="F4PKN0"/>
<evidence type="ECO:0000313" key="2">
    <source>
        <dbReference type="Proteomes" id="UP000007797"/>
    </source>
</evidence>
<accession>F4PKN0</accession>
<dbReference type="GeneID" id="14876083"/>
<proteinExistence type="predicted"/>
<evidence type="ECO:0000313" key="1">
    <source>
        <dbReference type="EMBL" id="EGG24154.1"/>
    </source>
</evidence>
<organism evidence="1 2">
    <name type="scientific">Cavenderia fasciculata</name>
    <name type="common">Slime mold</name>
    <name type="synonym">Dictyostelium fasciculatum</name>
    <dbReference type="NCBI Taxonomy" id="261658"/>
    <lineage>
        <taxon>Eukaryota</taxon>
        <taxon>Amoebozoa</taxon>
        <taxon>Evosea</taxon>
        <taxon>Eumycetozoa</taxon>
        <taxon>Dictyostelia</taxon>
        <taxon>Acytosteliales</taxon>
        <taxon>Cavenderiaceae</taxon>
        <taxon>Cavenderia</taxon>
    </lineage>
</organism>
<keyword evidence="2" id="KW-1185">Reference proteome</keyword>
<name>F4PKN0_CACFS</name>
<sequence>MRSIEEQKSRKNLYYIYDDIGDTLKCNKYLCKWITSMISADEL</sequence>